<name>A0ABD3N944_9STRA</name>
<proteinExistence type="inferred from homology"/>
<dbReference type="Pfam" id="PF00849">
    <property type="entry name" value="PseudoU_synth_2"/>
    <property type="match status" value="1"/>
</dbReference>
<keyword evidence="2" id="KW-1133">Transmembrane helix</keyword>
<gene>
    <name evidence="5" type="ORF">ACHAWU_003711</name>
</gene>
<dbReference type="Proteomes" id="UP001530293">
    <property type="component" value="Unassembled WGS sequence"/>
</dbReference>
<dbReference type="InterPro" id="IPR006145">
    <property type="entry name" value="PsdUridine_synth_RsuA/RluA"/>
</dbReference>
<feature type="chain" id="PRO_5044849451" description="Pseudouridine synthase RsuA/RluA-like domain-containing protein" evidence="3">
    <location>
        <begin position="21"/>
        <end position="536"/>
    </location>
</feature>
<dbReference type="Gene3D" id="3.30.2350.10">
    <property type="entry name" value="Pseudouridine synthase"/>
    <property type="match status" value="1"/>
</dbReference>
<evidence type="ECO:0000256" key="1">
    <source>
        <dbReference type="ARBA" id="ARBA00010876"/>
    </source>
</evidence>
<comment type="caution">
    <text evidence="5">The sequence shown here is derived from an EMBL/GenBank/DDBJ whole genome shotgun (WGS) entry which is preliminary data.</text>
</comment>
<keyword evidence="2" id="KW-0812">Transmembrane</keyword>
<dbReference type="PANTHER" id="PTHR21600:SF87">
    <property type="entry name" value="RNA PSEUDOURIDYLATE SYNTHASE DOMAIN-CONTAINING PROTEIN 1"/>
    <property type="match status" value="1"/>
</dbReference>
<reference evidence="5 6" key="1">
    <citation type="submission" date="2024-10" db="EMBL/GenBank/DDBJ databases">
        <title>Updated reference genomes for cyclostephanoid diatoms.</title>
        <authorList>
            <person name="Roberts W.R."/>
            <person name="Alverson A.J."/>
        </authorList>
    </citation>
    <scope>NUCLEOTIDE SEQUENCE [LARGE SCALE GENOMIC DNA]</scope>
    <source>
        <strain evidence="5 6">AJA232-27</strain>
    </source>
</reference>
<protein>
    <recommendedName>
        <fullName evidence="4">Pseudouridine synthase RsuA/RluA-like domain-containing protein</fullName>
    </recommendedName>
</protein>
<feature type="signal peptide" evidence="3">
    <location>
        <begin position="1"/>
        <end position="20"/>
    </location>
</feature>
<keyword evidence="2" id="KW-0472">Membrane</keyword>
<dbReference type="InterPro" id="IPR020103">
    <property type="entry name" value="PsdUridine_synth_cat_dom_sf"/>
</dbReference>
<dbReference type="CDD" id="cd02869">
    <property type="entry name" value="PseudoU_synth_RluA_like"/>
    <property type="match status" value="1"/>
</dbReference>
<evidence type="ECO:0000256" key="3">
    <source>
        <dbReference type="SAM" id="SignalP"/>
    </source>
</evidence>
<accession>A0ABD3N944</accession>
<evidence type="ECO:0000313" key="5">
    <source>
        <dbReference type="EMBL" id="KAL3771536.1"/>
    </source>
</evidence>
<dbReference type="AlphaFoldDB" id="A0ABD3N944"/>
<dbReference type="SUPFAM" id="SSF55120">
    <property type="entry name" value="Pseudouridine synthase"/>
    <property type="match status" value="1"/>
</dbReference>
<keyword evidence="6" id="KW-1185">Reference proteome</keyword>
<evidence type="ECO:0000256" key="2">
    <source>
        <dbReference type="SAM" id="Phobius"/>
    </source>
</evidence>
<organism evidence="5 6">
    <name type="scientific">Discostella pseudostelligera</name>
    <dbReference type="NCBI Taxonomy" id="259834"/>
    <lineage>
        <taxon>Eukaryota</taxon>
        <taxon>Sar</taxon>
        <taxon>Stramenopiles</taxon>
        <taxon>Ochrophyta</taxon>
        <taxon>Bacillariophyta</taxon>
        <taxon>Coscinodiscophyceae</taxon>
        <taxon>Thalassiosirophycidae</taxon>
        <taxon>Stephanodiscales</taxon>
        <taxon>Stephanodiscaceae</taxon>
        <taxon>Discostella</taxon>
    </lineage>
</organism>
<evidence type="ECO:0000313" key="6">
    <source>
        <dbReference type="Proteomes" id="UP001530293"/>
    </source>
</evidence>
<feature type="domain" description="Pseudouridine synthase RsuA/RluA-like" evidence="4">
    <location>
        <begin position="238"/>
        <end position="405"/>
    </location>
</feature>
<feature type="transmembrane region" description="Helical" evidence="2">
    <location>
        <begin position="408"/>
        <end position="428"/>
    </location>
</feature>
<dbReference type="PANTHER" id="PTHR21600">
    <property type="entry name" value="MITOCHONDRIAL RNA PSEUDOURIDINE SYNTHASE"/>
    <property type="match status" value="1"/>
</dbReference>
<sequence>MVSNMLLVFLYASMASLAASAFGFHFHCEFGMKARQRHVPFVGLRKTSHQVAPPTKTLQRDFSTFTDDDVLLLEEETTDEDIENLVNAINGTADGFVVTKQYRVPIEGFPEKNDGEIDSMSLTSLFSPEDISRLQLESKNVTLAAALMLLDPDKYPTQSRARKAIRQRSICICRSQTKNNSHDDSALEFDELGKVIARVHPGDIIGFQQRARSDYNSILGTPYRPPPFEIEVIYEDDHMAIVNKPAGIVVYRAEGGRGGGARGGHGRDTLLSALPYVLKPSKFTNDSEEVPLERPQPVHRLDRPTSGLTVVAKTKAAAVHLAQQFEFRKARKTYCAIVNGVPIAGDSEETSSEWKTIDYDLDGKSAITSWRQIRRVQSLHGRDGQLTLVELKPKTGRYHQLRRHMVKALYQTLLIYVIFVLTTSSLIVTQAWVCKSPIVGDTTYDDANESALRFRERGLFLCSNEIEVFHPYYNTPSGQETWIDMAGTVVDHNEGSAILQQDGNTGRVIVKAIIPLPEKFRSLLEREHTRANKFIN</sequence>
<evidence type="ECO:0000259" key="4">
    <source>
        <dbReference type="Pfam" id="PF00849"/>
    </source>
</evidence>
<dbReference type="InterPro" id="IPR050188">
    <property type="entry name" value="RluA_PseudoU_synthase"/>
</dbReference>
<dbReference type="EMBL" id="JALLBG020000023">
    <property type="protein sequence ID" value="KAL3771536.1"/>
    <property type="molecule type" value="Genomic_DNA"/>
</dbReference>
<keyword evidence="3" id="KW-0732">Signal</keyword>
<comment type="similarity">
    <text evidence="1">Belongs to the pseudouridine synthase RluA family.</text>
</comment>